<keyword evidence="2" id="KW-1185">Reference proteome</keyword>
<feature type="compositionally biased region" description="Polar residues" evidence="1">
    <location>
        <begin position="38"/>
        <end position="50"/>
    </location>
</feature>
<dbReference type="WBParaSite" id="maker-uti_cns_0004492-snap-gene-0.6-mRNA-1">
    <property type="protein sequence ID" value="maker-uti_cns_0004492-snap-gene-0.6-mRNA-1"/>
    <property type="gene ID" value="maker-uti_cns_0004492-snap-gene-0.6"/>
</dbReference>
<protein>
    <submittedName>
        <fullName evidence="3">BTB domain-containing protein</fullName>
    </submittedName>
</protein>
<dbReference type="AlphaFoldDB" id="A0A1I8H4Y0"/>
<evidence type="ECO:0000313" key="2">
    <source>
        <dbReference type="Proteomes" id="UP000095280"/>
    </source>
</evidence>
<evidence type="ECO:0000256" key="1">
    <source>
        <dbReference type="SAM" id="MobiDB-lite"/>
    </source>
</evidence>
<organism evidence="2 3">
    <name type="scientific">Macrostomum lignano</name>
    <dbReference type="NCBI Taxonomy" id="282301"/>
    <lineage>
        <taxon>Eukaryota</taxon>
        <taxon>Metazoa</taxon>
        <taxon>Spiralia</taxon>
        <taxon>Lophotrochozoa</taxon>
        <taxon>Platyhelminthes</taxon>
        <taxon>Rhabditophora</taxon>
        <taxon>Macrostomorpha</taxon>
        <taxon>Macrostomida</taxon>
        <taxon>Macrostomidae</taxon>
        <taxon>Macrostomum</taxon>
    </lineage>
</organism>
<proteinExistence type="predicted"/>
<reference evidence="3" key="1">
    <citation type="submission" date="2016-11" db="UniProtKB">
        <authorList>
            <consortium name="WormBaseParasite"/>
        </authorList>
    </citation>
    <scope>IDENTIFICATION</scope>
</reference>
<accession>A0A1I8H4Y0</accession>
<dbReference type="Proteomes" id="UP000095280">
    <property type="component" value="Unplaced"/>
</dbReference>
<evidence type="ECO:0000313" key="3">
    <source>
        <dbReference type="WBParaSite" id="maker-uti_cns_0004492-snap-gene-0.6-mRNA-1"/>
    </source>
</evidence>
<name>A0A1I8H4Y0_9PLAT</name>
<feature type="region of interest" description="Disordered" evidence="1">
    <location>
        <begin position="1"/>
        <end position="59"/>
    </location>
</feature>
<sequence>MGKRKKYYKSRVPLGGSVSKNSSYKTPLARRLQRGEEPNSSGAQSTVLDQSSSAEGGASVGSAEFDSLNNAVIARFCQDRGVIAVDLSNAIVPLAITYSEHLSLPSVGYGALVPKAKDVLKVKLVDKAEKGEYCKAATDRYAIESVRLSQLSPRSSEEWLTFVEATRRHLESSGSNASIYDIGNLEIVWGQLLTADFSYVLSSAIGRFLLALRSRCRELRQYSLDSAFDWLLDQLMLSDCLSRLMKPLLLRAINLKQVKVAAVANEENENADQQILGPLTRLICSKDETVLNCKLLPMARELAPSQSDNDLLSLLHCRRLLQPASSCSTTRKPIDAVSNCESLSTEDYCEIVDAVELEDTYFEIPETRTEPFEEDERVKIIWTSNKSPLLPYLCHLYAFRYRNVWGRLFNIGHYQNATSASQNHRQFRKTKVKVHMAQKGGNPCRCRITENVLVRDCRHHRSFPSCSHTGEQRMIV</sequence>